<organism evidence="1 2">
    <name type="scientific">Gordonia jinhuaensis</name>
    <dbReference type="NCBI Taxonomy" id="1517702"/>
    <lineage>
        <taxon>Bacteria</taxon>
        <taxon>Bacillati</taxon>
        <taxon>Actinomycetota</taxon>
        <taxon>Actinomycetes</taxon>
        <taxon>Mycobacteriales</taxon>
        <taxon>Gordoniaceae</taxon>
        <taxon>Gordonia</taxon>
    </lineage>
</organism>
<dbReference type="Gene3D" id="3.40.30.10">
    <property type="entry name" value="Glutaredoxin"/>
    <property type="match status" value="1"/>
</dbReference>
<dbReference type="Proteomes" id="UP000621454">
    <property type="component" value="Unassembled WGS sequence"/>
</dbReference>
<evidence type="ECO:0000313" key="2">
    <source>
        <dbReference type="Proteomes" id="UP000621454"/>
    </source>
</evidence>
<dbReference type="InterPro" id="IPR036249">
    <property type="entry name" value="Thioredoxin-like_sf"/>
</dbReference>
<sequence length="67" mass="7201">MALADITPIAAEFGVALEVIDVDRALDPEIKVEYGDLVPVVLLDGEQHSCWGVDPDELRADLAAALR</sequence>
<evidence type="ECO:0000313" key="1">
    <source>
        <dbReference type="EMBL" id="GGB21465.1"/>
    </source>
</evidence>
<dbReference type="InterPro" id="IPR008554">
    <property type="entry name" value="Glutaredoxin-like"/>
</dbReference>
<dbReference type="SUPFAM" id="SSF52833">
    <property type="entry name" value="Thioredoxin-like"/>
    <property type="match status" value="1"/>
</dbReference>
<proteinExistence type="predicted"/>
<gene>
    <name evidence="1" type="ORF">GCM10011489_07040</name>
</gene>
<comment type="caution">
    <text evidence="1">The sequence shown here is derived from an EMBL/GenBank/DDBJ whole genome shotgun (WGS) entry which is preliminary data.</text>
</comment>
<accession>A0A916WQP4</accession>
<name>A0A916WQP4_9ACTN</name>
<reference evidence="1" key="1">
    <citation type="journal article" date="2014" name="Int. J. Syst. Evol. Microbiol.">
        <title>Complete genome sequence of Corynebacterium casei LMG S-19264T (=DSM 44701T), isolated from a smear-ripened cheese.</title>
        <authorList>
            <consortium name="US DOE Joint Genome Institute (JGI-PGF)"/>
            <person name="Walter F."/>
            <person name="Albersmeier A."/>
            <person name="Kalinowski J."/>
            <person name="Ruckert C."/>
        </authorList>
    </citation>
    <scope>NUCLEOTIDE SEQUENCE</scope>
    <source>
        <strain evidence="1">CGMCC 1.12827</strain>
    </source>
</reference>
<keyword evidence="2" id="KW-1185">Reference proteome</keyword>
<dbReference type="AlphaFoldDB" id="A0A916WQP4"/>
<reference evidence="1" key="2">
    <citation type="submission" date="2020-09" db="EMBL/GenBank/DDBJ databases">
        <authorList>
            <person name="Sun Q."/>
            <person name="Zhou Y."/>
        </authorList>
    </citation>
    <scope>NUCLEOTIDE SEQUENCE</scope>
    <source>
        <strain evidence="1">CGMCC 1.12827</strain>
    </source>
</reference>
<dbReference type="Pfam" id="PF05768">
    <property type="entry name" value="Glrx-like"/>
    <property type="match status" value="1"/>
</dbReference>
<evidence type="ECO:0008006" key="3">
    <source>
        <dbReference type="Google" id="ProtNLM"/>
    </source>
</evidence>
<dbReference type="EMBL" id="BMGC01000003">
    <property type="protein sequence ID" value="GGB21465.1"/>
    <property type="molecule type" value="Genomic_DNA"/>
</dbReference>
<protein>
    <recommendedName>
        <fullName evidence="3">Glutaredoxin-like domain</fullName>
    </recommendedName>
</protein>